<gene>
    <name evidence="4" type="ORF">FSP39_000485</name>
</gene>
<feature type="region of interest" description="Disordered" evidence="3">
    <location>
        <begin position="1"/>
        <end position="99"/>
    </location>
</feature>
<evidence type="ECO:0000256" key="2">
    <source>
        <dbReference type="ARBA" id="ARBA00023125"/>
    </source>
</evidence>
<feature type="compositionally biased region" description="Basic and acidic residues" evidence="3">
    <location>
        <begin position="71"/>
        <end position="97"/>
    </location>
</feature>
<feature type="compositionally biased region" description="Basic and acidic residues" evidence="3">
    <location>
        <begin position="30"/>
        <end position="40"/>
    </location>
</feature>
<dbReference type="PRINTS" id="PR00930">
    <property type="entry name" value="HIGHMOBLTYIY"/>
</dbReference>
<comment type="caution">
    <text evidence="4">The sequence shown here is derived from an EMBL/GenBank/DDBJ whole genome shotgun (WGS) entry which is preliminary data.</text>
</comment>
<evidence type="ECO:0000313" key="4">
    <source>
        <dbReference type="EMBL" id="KAK3101040.1"/>
    </source>
</evidence>
<dbReference type="PRINTS" id="PR00929">
    <property type="entry name" value="ATHOOK"/>
</dbReference>
<dbReference type="GO" id="GO:0006355">
    <property type="term" value="P:regulation of DNA-templated transcription"/>
    <property type="evidence" value="ECO:0007669"/>
    <property type="project" value="InterPro"/>
</dbReference>
<dbReference type="GO" id="GO:0003677">
    <property type="term" value="F:DNA binding"/>
    <property type="evidence" value="ECO:0007669"/>
    <property type="project" value="UniProtKB-KW"/>
</dbReference>
<name>A0AA89BY60_PINIB</name>
<dbReference type="EMBL" id="VSWD01000005">
    <property type="protein sequence ID" value="KAK3101040.1"/>
    <property type="molecule type" value="Genomic_DNA"/>
</dbReference>
<keyword evidence="1" id="KW-0677">Repeat</keyword>
<evidence type="ECO:0000256" key="1">
    <source>
        <dbReference type="ARBA" id="ARBA00022737"/>
    </source>
</evidence>
<protein>
    <submittedName>
        <fullName evidence="4">Uncharacterized protein</fullName>
    </submittedName>
</protein>
<dbReference type="AlphaFoldDB" id="A0AA89BY60"/>
<evidence type="ECO:0000256" key="3">
    <source>
        <dbReference type="SAM" id="MobiDB-lite"/>
    </source>
</evidence>
<keyword evidence="5" id="KW-1185">Reference proteome</keyword>
<accession>A0AA89BY60</accession>
<dbReference type="GO" id="GO:0000785">
    <property type="term" value="C:chromatin"/>
    <property type="evidence" value="ECO:0007669"/>
    <property type="project" value="InterPro"/>
</dbReference>
<keyword evidence="2" id="KW-0238">DNA-binding</keyword>
<dbReference type="GO" id="GO:0005634">
    <property type="term" value="C:nucleus"/>
    <property type="evidence" value="ECO:0007669"/>
    <property type="project" value="InterPro"/>
</dbReference>
<proteinExistence type="predicted"/>
<reference evidence="4" key="1">
    <citation type="submission" date="2019-08" db="EMBL/GenBank/DDBJ databases">
        <title>The improved chromosome-level genome for the pearl oyster Pinctada fucata martensii using PacBio sequencing and Hi-C.</title>
        <authorList>
            <person name="Zheng Z."/>
        </authorList>
    </citation>
    <scope>NUCLEOTIDE SEQUENCE</scope>
    <source>
        <strain evidence="4">ZZ-2019</strain>
        <tissue evidence="4">Adductor muscle</tissue>
    </source>
</reference>
<evidence type="ECO:0000313" key="5">
    <source>
        <dbReference type="Proteomes" id="UP001186944"/>
    </source>
</evidence>
<organism evidence="4 5">
    <name type="scientific">Pinctada imbricata</name>
    <name type="common">Atlantic pearl-oyster</name>
    <name type="synonym">Pinctada martensii</name>
    <dbReference type="NCBI Taxonomy" id="66713"/>
    <lineage>
        <taxon>Eukaryota</taxon>
        <taxon>Metazoa</taxon>
        <taxon>Spiralia</taxon>
        <taxon>Lophotrochozoa</taxon>
        <taxon>Mollusca</taxon>
        <taxon>Bivalvia</taxon>
        <taxon>Autobranchia</taxon>
        <taxon>Pteriomorphia</taxon>
        <taxon>Pterioida</taxon>
        <taxon>Pterioidea</taxon>
        <taxon>Pteriidae</taxon>
        <taxon>Pinctada</taxon>
    </lineage>
</organism>
<sequence length="122" mass="14136">MSDKEQAVPSGSGGKPGGGEKRKRGRPRKPKPDQPEEPKPKRPRGRPPGSKKTTTKKHFIPVYFRRSTHLRNPEEDQRNSLKQDPNRRSQITDDHMNSRQQPILLLVRKIKTQWLECRVEVV</sequence>
<dbReference type="InterPro" id="IPR000116">
    <property type="entry name" value="HMGA"/>
</dbReference>
<dbReference type="Proteomes" id="UP001186944">
    <property type="component" value="Unassembled WGS sequence"/>
</dbReference>
<dbReference type="InterPro" id="IPR017956">
    <property type="entry name" value="AT_hook_DNA-bd_motif"/>
</dbReference>